<dbReference type="Proteomes" id="UP001595547">
    <property type="component" value="Unassembled WGS sequence"/>
</dbReference>
<protein>
    <submittedName>
        <fullName evidence="8">RsmB/NOP family class I SAM-dependent RNA methyltransferase</fullName>
        <ecNumber evidence="8">2.1.1.-</ecNumber>
    </submittedName>
</protein>
<dbReference type="EC" id="2.1.1.-" evidence="8"/>
<dbReference type="InterPro" id="IPR001678">
    <property type="entry name" value="MeTrfase_RsmB-F_NOP2_dom"/>
</dbReference>
<dbReference type="InterPro" id="IPR054728">
    <property type="entry name" value="RsmB-like_ferredoxin"/>
</dbReference>
<keyword evidence="3 6" id="KW-0808">Transferase</keyword>
<evidence type="ECO:0000313" key="9">
    <source>
        <dbReference type="Proteomes" id="UP001595547"/>
    </source>
</evidence>
<dbReference type="EMBL" id="JBHRTO010000002">
    <property type="protein sequence ID" value="MFC3182380.1"/>
    <property type="molecule type" value="Genomic_DNA"/>
</dbReference>
<gene>
    <name evidence="8" type="ORF">ACFOGH_15370</name>
</gene>
<dbReference type="InterPro" id="IPR029063">
    <property type="entry name" value="SAM-dependent_MTases_sf"/>
</dbReference>
<dbReference type="InterPro" id="IPR023267">
    <property type="entry name" value="RCMT"/>
</dbReference>
<dbReference type="PANTHER" id="PTHR22807">
    <property type="entry name" value="NOP2 YEAST -RELATED NOL1/NOP2/FMU SUN DOMAIN-CONTAINING"/>
    <property type="match status" value="1"/>
</dbReference>
<feature type="binding site" evidence="6">
    <location>
        <position position="267"/>
    </location>
    <ligand>
        <name>S-adenosyl-L-methionine</name>
        <dbReference type="ChEBI" id="CHEBI:59789"/>
    </ligand>
</feature>
<dbReference type="CDD" id="cd02440">
    <property type="entry name" value="AdoMet_MTases"/>
    <property type="match status" value="1"/>
</dbReference>
<comment type="similarity">
    <text evidence="1 6">Belongs to the class I-like SAM-binding methyltransferase superfamily. RsmB/NOP family.</text>
</comment>
<evidence type="ECO:0000256" key="2">
    <source>
        <dbReference type="ARBA" id="ARBA00022603"/>
    </source>
</evidence>
<dbReference type="PRINTS" id="PR02008">
    <property type="entry name" value="RCMTFAMILY"/>
</dbReference>
<dbReference type="InterPro" id="IPR049560">
    <property type="entry name" value="MeTrfase_RsmB-F_NOP2_cat"/>
</dbReference>
<dbReference type="Gene3D" id="3.40.50.150">
    <property type="entry name" value="Vaccinia Virus protein VP39"/>
    <property type="match status" value="1"/>
</dbReference>
<reference evidence="9" key="1">
    <citation type="journal article" date="2019" name="Int. J. Syst. Evol. Microbiol.">
        <title>The Global Catalogue of Microorganisms (GCM) 10K type strain sequencing project: providing services to taxonomists for standard genome sequencing and annotation.</title>
        <authorList>
            <consortium name="The Broad Institute Genomics Platform"/>
            <consortium name="The Broad Institute Genome Sequencing Center for Infectious Disease"/>
            <person name="Wu L."/>
            <person name="Ma J."/>
        </authorList>
    </citation>
    <scope>NUCLEOTIDE SEQUENCE [LARGE SCALE GENOMIC DNA]</scope>
    <source>
        <strain evidence="9">KCTC 52039</strain>
    </source>
</reference>
<dbReference type="Pfam" id="PF01189">
    <property type="entry name" value="Methyltr_RsmB-F"/>
    <property type="match status" value="1"/>
</dbReference>
<keyword evidence="9" id="KW-1185">Reference proteome</keyword>
<dbReference type="GO" id="GO:0032259">
    <property type="term" value="P:methylation"/>
    <property type="evidence" value="ECO:0007669"/>
    <property type="project" value="UniProtKB-KW"/>
</dbReference>
<dbReference type="PROSITE" id="PS01153">
    <property type="entry name" value="NOL1_NOP2_SUN"/>
    <property type="match status" value="1"/>
</dbReference>
<sequence length="438" mass="47645">MIPTLLQATLDLLTEVETAARPADAVTSAFFRGRRDLDDRDRGAVLELLYVLLRHRARLGWWLARQDAQDKPRNRLLAWLALGEGQNPSQIQRLFDGAPFAPSALTAAENALLEALKGHRLRHPDMPEAVALECPAWAVAPLQQRFGAAFGAEMAATLAPPPLDLRINPIKTAREATLRRLQAMGLRAQPTPLSPLGIRLAERLSLARLSGLKTGDIEIQDEGSQLVALLVDAKPGERVVDFCAGAGGKTLAIAAQMKNKGHVVACDVNETRLKRCAERHRRAGLHNVETRLLASETDRWVKRHKGGFDRVLIDAPCSGTGTWRRNPDARWRAPELGLENLVSLQARILASAARLVKPGGRLVYATCSMLPDENEAQITRFLAASAGFRLLPVPKAVPELAGAIPSDHLSLTPARHGTDGFFAAVLQRDALPTPSDQA</sequence>
<name>A0ABV7J150_9RHOB</name>
<proteinExistence type="inferred from homology"/>
<dbReference type="Pfam" id="PF22458">
    <property type="entry name" value="RsmF-B_ferredox"/>
    <property type="match status" value="1"/>
</dbReference>
<keyword evidence="2 6" id="KW-0489">Methyltransferase</keyword>
<dbReference type="SUPFAM" id="SSF53335">
    <property type="entry name" value="S-adenosyl-L-methionine-dependent methyltransferases"/>
    <property type="match status" value="1"/>
</dbReference>
<dbReference type="GO" id="GO:0008168">
    <property type="term" value="F:methyltransferase activity"/>
    <property type="evidence" value="ECO:0007669"/>
    <property type="project" value="UniProtKB-KW"/>
</dbReference>
<dbReference type="InterPro" id="IPR018314">
    <property type="entry name" value="RsmB/NOL1/NOP2-like_CS"/>
</dbReference>
<feature type="binding site" evidence="6">
    <location>
        <position position="314"/>
    </location>
    <ligand>
        <name>S-adenosyl-L-methionine</name>
        <dbReference type="ChEBI" id="CHEBI:59789"/>
    </ligand>
</feature>
<comment type="caution">
    <text evidence="8">The sequence shown here is derived from an EMBL/GenBank/DDBJ whole genome shotgun (WGS) entry which is preliminary data.</text>
</comment>
<dbReference type="PANTHER" id="PTHR22807:SF53">
    <property type="entry name" value="RIBOSOMAL RNA SMALL SUBUNIT METHYLTRANSFERASE B-RELATED"/>
    <property type="match status" value="1"/>
</dbReference>
<evidence type="ECO:0000256" key="1">
    <source>
        <dbReference type="ARBA" id="ARBA00007494"/>
    </source>
</evidence>
<organism evidence="8 9">
    <name type="scientific">Cypionkella sinensis</name>
    <dbReference type="NCBI Taxonomy" id="1756043"/>
    <lineage>
        <taxon>Bacteria</taxon>
        <taxon>Pseudomonadati</taxon>
        <taxon>Pseudomonadota</taxon>
        <taxon>Alphaproteobacteria</taxon>
        <taxon>Rhodobacterales</taxon>
        <taxon>Paracoccaceae</taxon>
        <taxon>Cypionkella</taxon>
    </lineage>
</organism>
<evidence type="ECO:0000256" key="6">
    <source>
        <dbReference type="PROSITE-ProRule" id="PRU01023"/>
    </source>
</evidence>
<dbReference type="PROSITE" id="PS51686">
    <property type="entry name" value="SAM_MT_RSMB_NOP"/>
    <property type="match status" value="1"/>
</dbReference>
<evidence type="ECO:0000256" key="3">
    <source>
        <dbReference type="ARBA" id="ARBA00022679"/>
    </source>
</evidence>
<keyword evidence="4 6" id="KW-0949">S-adenosyl-L-methionine</keyword>
<feature type="active site" description="Nucleophile" evidence="6">
    <location>
        <position position="367"/>
    </location>
</feature>
<evidence type="ECO:0000256" key="5">
    <source>
        <dbReference type="ARBA" id="ARBA00022884"/>
    </source>
</evidence>
<evidence type="ECO:0000256" key="4">
    <source>
        <dbReference type="ARBA" id="ARBA00022691"/>
    </source>
</evidence>
<evidence type="ECO:0000259" key="7">
    <source>
        <dbReference type="PROSITE" id="PS51686"/>
    </source>
</evidence>
<accession>A0ABV7J150</accession>
<feature type="domain" description="SAM-dependent MTase RsmB/NOP-type" evidence="7">
    <location>
        <begin position="153"/>
        <end position="429"/>
    </location>
</feature>
<evidence type="ECO:0000313" key="8">
    <source>
        <dbReference type="EMBL" id="MFC3182380.1"/>
    </source>
</evidence>
<comment type="caution">
    <text evidence="6">Lacks conserved residue(s) required for the propagation of feature annotation.</text>
</comment>
<dbReference type="RefSeq" id="WP_380074048.1">
    <property type="nucleotide sequence ID" value="NZ_JBHRTO010000002.1"/>
</dbReference>
<keyword evidence="5 6" id="KW-0694">RNA-binding</keyword>